<gene>
    <name evidence="6" type="ORF">KSX_47280</name>
</gene>
<dbReference type="EMBL" id="BNJF01000002">
    <property type="protein sequence ID" value="GHO46565.1"/>
    <property type="molecule type" value="Genomic_DNA"/>
</dbReference>
<dbReference type="PANTHER" id="PTHR30055:SF238">
    <property type="entry name" value="MYCOFACTOCIN BIOSYNTHESIS TRANSCRIPTIONAL REGULATOR MFTR-RELATED"/>
    <property type="match status" value="1"/>
</dbReference>
<dbReference type="SUPFAM" id="SSF48498">
    <property type="entry name" value="Tetracyclin repressor-like, C-terminal domain"/>
    <property type="match status" value="1"/>
</dbReference>
<dbReference type="PRINTS" id="PR00455">
    <property type="entry name" value="HTHTETR"/>
</dbReference>
<dbReference type="RefSeq" id="WP_220195935.1">
    <property type="nucleotide sequence ID" value="NZ_BNJF01000002.1"/>
</dbReference>
<dbReference type="Gene3D" id="1.10.357.10">
    <property type="entry name" value="Tetracycline Repressor, domain 2"/>
    <property type="match status" value="1"/>
</dbReference>
<comment type="caution">
    <text evidence="6">The sequence shown here is derived from an EMBL/GenBank/DDBJ whole genome shotgun (WGS) entry which is preliminary data.</text>
</comment>
<evidence type="ECO:0000256" key="4">
    <source>
        <dbReference type="PROSITE-ProRule" id="PRU00335"/>
    </source>
</evidence>
<dbReference type="InterPro" id="IPR036271">
    <property type="entry name" value="Tet_transcr_reg_TetR-rel_C_sf"/>
</dbReference>
<keyword evidence="2 4" id="KW-0238">DNA-binding</keyword>
<feature type="DNA-binding region" description="H-T-H motif" evidence="4">
    <location>
        <begin position="37"/>
        <end position="56"/>
    </location>
</feature>
<reference evidence="6" key="1">
    <citation type="submission" date="2020-10" db="EMBL/GenBank/DDBJ databases">
        <title>Taxonomic study of unclassified bacteria belonging to the class Ktedonobacteria.</title>
        <authorList>
            <person name="Yabe S."/>
            <person name="Wang C.M."/>
            <person name="Zheng Y."/>
            <person name="Sakai Y."/>
            <person name="Cavaletti L."/>
            <person name="Monciardini P."/>
            <person name="Donadio S."/>
        </authorList>
    </citation>
    <scope>NUCLEOTIDE SEQUENCE</scope>
    <source>
        <strain evidence="6">SOSP1-1</strain>
    </source>
</reference>
<dbReference type="InterPro" id="IPR050109">
    <property type="entry name" value="HTH-type_TetR-like_transc_reg"/>
</dbReference>
<dbReference type="GO" id="GO:0003700">
    <property type="term" value="F:DNA-binding transcription factor activity"/>
    <property type="evidence" value="ECO:0007669"/>
    <property type="project" value="TreeGrafter"/>
</dbReference>
<protein>
    <submittedName>
        <fullName evidence="6">TetR family transcriptional regulator</fullName>
    </submittedName>
</protein>
<evidence type="ECO:0000256" key="1">
    <source>
        <dbReference type="ARBA" id="ARBA00023015"/>
    </source>
</evidence>
<name>A0A8J3MVJ0_9CHLR</name>
<dbReference type="InterPro" id="IPR009057">
    <property type="entry name" value="Homeodomain-like_sf"/>
</dbReference>
<dbReference type="SUPFAM" id="SSF46689">
    <property type="entry name" value="Homeodomain-like"/>
    <property type="match status" value="1"/>
</dbReference>
<dbReference type="PANTHER" id="PTHR30055">
    <property type="entry name" value="HTH-TYPE TRANSCRIPTIONAL REGULATOR RUTR"/>
    <property type="match status" value="1"/>
</dbReference>
<accession>A0A8J3MVJ0</accession>
<evidence type="ECO:0000313" key="6">
    <source>
        <dbReference type="EMBL" id="GHO46565.1"/>
    </source>
</evidence>
<evidence type="ECO:0000313" key="7">
    <source>
        <dbReference type="Proteomes" id="UP000612362"/>
    </source>
</evidence>
<dbReference type="Proteomes" id="UP000612362">
    <property type="component" value="Unassembled WGS sequence"/>
</dbReference>
<organism evidence="6 7">
    <name type="scientific">Ktedonospora formicarum</name>
    <dbReference type="NCBI Taxonomy" id="2778364"/>
    <lineage>
        <taxon>Bacteria</taxon>
        <taxon>Bacillati</taxon>
        <taxon>Chloroflexota</taxon>
        <taxon>Ktedonobacteria</taxon>
        <taxon>Ktedonobacterales</taxon>
        <taxon>Ktedonobacteraceae</taxon>
        <taxon>Ktedonospora</taxon>
    </lineage>
</organism>
<proteinExistence type="predicted"/>
<evidence type="ECO:0000259" key="5">
    <source>
        <dbReference type="PROSITE" id="PS50977"/>
    </source>
</evidence>
<evidence type="ECO:0000256" key="3">
    <source>
        <dbReference type="ARBA" id="ARBA00023163"/>
    </source>
</evidence>
<dbReference type="AlphaFoldDB" id="A0A8J3MVJ0"/>
<keyword evidence="3" id="KW-0804">Transcription</keyword>
<evidence type="ECO:0000256" key="2">
    <source>
        <dbReference type="ARBA" id="ARBA00023125"/>
    </source>
</evidence>
<dbReference type="Pfam" id="PF00440">
    <property type="entry name" value="TetR_N"/>
    <property type="match status" value="1"/>
</dbReference>
<sequence length="243" mass="27526">MQEEPDGKRTRKGEHARQRILESALSLFGSRGYEETTMREIAAAAGYSPGLTYRYFASKEELVLGLYKNLCTDLEFFTHSLPICPLPERFHMMVTKQMELMTPYREALSALFGSALNTRSSVGVFSKNTEAIRFRGRETYLIVIQEAKDAPKEPQCEDLATILYGTHLALVLFWLIDESRGAWRSRLLLAFLRDMLKLMQPLLWLPPIVQALARLAAILGPLLGDKRQTALFSQPSDEGDPQL</sequence>
<dbReference type="GO" id="GO:0000976">
    <property type="term" value="F:transcription cis-regulatory region binding"/>
    <property type="evidence" value="ECO:0007669"/>
    <property type="project" value="TreeGrafter"/>
</dbReference>
<keyword evidence="7" id="KW-1185">Reference proteome</keyword>
<dbReference type="InterPro" id="IPR001647">
    <property type="entry name" value="HTH_TetR"/>
</dbReference>
<dbReference type="PROSITE" id="PS50977">
    <property type="entry name" value="HTH_TETR_2"/>
    <property type="match status" value="1"/>
</dbReference>
<keyword evidence="1" id="KW-0805">Transcription regulation</keyword>
<feature type="domain" description="HTH tetR-type" evidence="5">
    <location>
        <begin position="14"/>
        <end position="74"/>
    </location>
</feature>